<accession>A0ABT0RCS0</accession>
<organism evidence="1 2">
    <name type="scientific">Sphingomonas anseongensis</name>
    <dbReference type="NCBI Taxonomy" id="2908207"/>
    <lineage>
        <taxon>Bacteria</taxon>
        <taxon>Pseudomonadati</taxon>
        <taxon>Pseudomonadota</taxon>
        <taxon>Alphaproteobacteria</taxon>
        <taxon>Sphingomonadales</taxon>
        <taxon>Sphingomonadaceae</taxon>
        <taxon>Sphingomonas</taxon>
    </lineage>
</organism>
<name>A0ABT0RCS0_9SPHN</name>
<comment type="caution">
    <text evidence="1">The sequence shown here is derived from an EMBL/GenBank/DDBJ whole genome shotgun (WGS) entry which is preliminary data.</text>
</comment>
<dbReference type="RefSeq" id="WP_249867032.1">
    <property type="nucleotide sequence ID" value="NZ_JAMGBC010000001.1"/>
</dbReference>
<dbReference type="Proteomes" id="UP001165343">
    <property type="component" value="Unassembled WGS sequence"/>
</dbReference>
<keyword evidence="2" id="KW-1185">Reference proteome</keyword>
<evidence type="ECO:0008006" key="3">
    <source>
        <dbReference type="Google" id="ProtNLM"/>
    </source>
</evidence>
<gene>
    <name evidence="1" type="ORF">LZ519_01800</name>
</gene>
<protein>
    <recommendedName>
        <fullName evidence="3">MarR family transcriptional regulator</fullName>
    </recommendedName>
</protein>
<dbReference type="EMBL" id="JAMGBC010000001">
    <property type="protein sequence ID" value="MCL6678056.1"/>
    <property type="molecule type" value="Genomic_DNA"/>
</dbReference>
<sequence length="142" mass="15538">MSRLGWLGTRHASLQGIFRLVTGLGDDLSSFIGSSFRSVWALELLLLMKREARSWSRDELISTLRASELVVNKAVDELVAAGLLAGEGDGFRYMPVSRDIASYVDQVEKVYSARPNAVRRAIVSASASGATAFADAFRLRKD</sequence>
<evidence type="ECO:0000313" key="2">
    <source>
        <dbReference type="Proteomes" id="UP001165343"/>
    </source>
</evidence>
<proteinExistence type="predicted"/>
<reference evidence="1" key="1">
    <citation type="submission" date="2022-05" db="EMBL/GenBank/DDBJ databases">
        <authorList>
            <person name="Jo J.-H."/>
            <person name="Im W.-T."/>
        </authorList>
    </citation>
    <scope>NUCLEOTIDE SEQUENCE</scope>
    <source>
        <strain evidence="1">RG327</strain>
    </source>
</reference>
<evidence type="ECO:0000313" key="1">
    <source>
        <dbReference type="EMBL" id="MCL6678056.1"/>
    </source>
</evidence>